<gene>
    <name evidence="2" type="ORF">BDK51DRAFT_41103</name>
</gene>
<feature type="region of interest" description="Disordered" evidence="1">
    <location>
        <begin position="92"/>
        <end position="132"/>
    </location>
</feature>
<reference evidence="3" key="1">
    <citation type="journal article" date="2018" name="Nat. Microbiol.">
        <title>Leveraging single-cell genomics to expand the fungal tree of life.</title>
        <authorList>
            <person name="Ahrendt S.R."/>
            <person name="Quandt C.A."/>
            <person name="Ciobanu D."/>
            <person name="Clum A."/>
            <person name="Salamov A."/>
            <person name="Andreopoulos B."/>
            <person name="Cheng J.F."/>
            <person name="Woyke T."/>
            <person name="Pelin A."/>
            <person name="Henrissat B."/>
            <person name="Reynolds N.K."/>
            <person name="Benny G.L."/>
            <person name="Smith M.E."/>
            <person name="James T.Y."/>
            <person name="Grigoriev I.V."/>
        </authorList>
    </citation>
    <scope>NUCLEOTIDE SEQUENCE [LARGE SCALE GENOMIC DNA]</scope>
</reference>
<feature type="region of interest" description="Disordered" evidence="1">
    <location>
        <begin position="145"/>
        <end position="175"/>
    </location>
</feature>
<sequence length="220" mass="23826">MVYTLTNQDLCNALHVYLIGSCNTWVTNQWERCNKPITPPAGASLGTPWRPAGYPPAPICITAFANHYFPKNLVKGVKLELANLAFGHSPTTPRYNAEASPSSTSTTAPGHPPEHRPTVPATTSAPPTGTHGLIRSAVHSEATWGRGLDRIGSDRSDRIRSDRRGSERREEVAPEGAEWVTGFHSQTTANWIQTAFEGQLMKNGDIALSGVHDVAFFASP</sequence>
<accession>A0A4P9WJH5</accession>
<keyword evidence="3" id="KW-1185">Reference proteome</keyword>
<feature type="compositionally biased region" description="Low complexity" evidence="1">
    <location>
        <begin position="99"/>
        <end position="109"/>
    </location>
</feature>
<evidence type="ECO:0000313" key="3">
    <source>
        <dbReference type="Proteomes" id="UP000269721"/>
    </source>
</evidence>
<dbReference type="AlphaFoldDB" id="A0A4P9WJH5"/>
<dbReference type="EMBL" id="KZ994736">
    <property type="protein sequence ID" value="RKO92205.1"/>
    <property type="molecule type" value="Genomic_DNA"/>
</dbReference>
<name>A0A4P9WJH5_9FUNG</name>
<feature type="compositionally biased region" description="Basic and acidic residues" evidence="1">
    <location>
        <begin position="147"/>
        <end position="172"/>
    </location>
</feature>
<organism evidence="2 3">
    <name type="scientific">Blyttiomyces helicus</name>
    <dbReference type="NCBI Taxonomy" id="388810"/>
    <lineage>
        <taxon>Eukaryota</taxon>
        <taxon>Fungi</taxon>
        <taxon>Fungi incertae sedis</taxon>
        <taxon>Chytridiomycota</taxon>
        <taxon>Chytridiomycota incertae sedis</taxon>
        <taxon>Chytridiomycetes</taxon>
        <taxon>Chytridiomycetes incertae sedis</taxon>
        <taxon>Blyttiomyces</taxon>
    </lineage>
</organism>
<proteinExistence type="predicted"/>
<evidence type="ECO:0000313" key="2">
    <source>
        <dbReference type="EMBL" id="RKO92205.1"/>
    </source>
</evidence>
<protein>
    <submittedName>
        <fullName evidence="2">Uncharacterized protein</fullName>
    </submittedName>
</protein>
<evidence type="ECO:0000256" key="1">
    <source>
        <dbReference type="SAM" id="MobiDB-lite"/>
    </source>
</evidence>
<dbReference type="Proteomes" id="UP000269721">
    <property type="component" value="Unassembled WGS sequence"/>
</dbReference>
<feature type="compositionally biased region" description="Low complexity" evidence="1">
    <location>
        <begin position="118"/>
        <end position="130"/>
    </location>
</feature>